<name>A0AAN8JXY7_PATCE</name>
<dbReference type="InterPro" id="IPR032675">
    <property type="entry name" value="LRR_dom_sf"/>
</dbReference>
<evidence type="ECO:0000313" key="10">
    <source>
        <dbReference type="Proteomes" id="UP001347796"/>
    </source>
</evidence>
<accession>A0AAN8JXY7</accession>
<feature type="signal peptide" evidence="7">
    <location>
        <begin position="1"/>
        <end position="24"/>
    </location>
</feature>
<keyword evidence="3 7" id="KW-0732">Signal</keyword>
<evidence type="ECO:0000256" key="3">
    <source>
        <dbReference type="ARBA" id="ARBA00022729"/>
    </source>
</evidence>
<dbReference type="GO" id="GO:0005886">
    <property type="term" value="C:plasma membrane"/>
    <property type="evidence" value="ECO:0007669"/>
    <property type="project" value="TreeGrafter"/>
</dbReference>
<evidence type="ECO:0000256" key="2">
    <source>
        <dbReference type="ARBA" id="ARBA00022692"/>
    </source>
</evidence>
<dbReference type="PRINTS" id="PR01537">
    <property type="entry name" value="INTRLKN1R1F"/>
</dbReference>
<dbReference type="PANTHER" id="PTHR24365">
    <property type="entry name" value="TOLL-LIKE RECEPTOR"/>
    <property type="match status" value="1"/>
</dbReference>
<feature type="chain" id="PRO_5042978041" description="TIR domain-containing protein" evidence="7">
    <location>
        <begin position="25"/>
        <end position="642"/>
    </location>
</feature>
<dbReference type="InterPro" id="IPR000157">
    <property type="entry name" value="TIR_dom"/>
</dbReference>
<dbReference type="Pfam" id="PF01582">
    <property type="entry name" value="TIR"/>
    <property type="match status" value="1"/>
</dbReference>
<dbReference type="Gene3D" id="3.80.10.10">
    <property type="entry name" value="Ribonuclease Inhibitor"/>
    <property type="match status" value="1"/>
</dbReference>
<dbReference type="PANTHER" id="PTHR24365:SF541">
    <property type="entry name" value="PROTEIN TOLL-RELATED"/>
    <property type="match status" value="1"/>
</dbReference>
<dbReference type="GO" id="GO:0038023">
    <property type="term" value="F:signaling receptor activity"/>
    <property type="evidence" value="ECO:0007669"/>
    <property type="project" value="TreeGrafter"/>
</dbReference>
<evidence type="ECO:0000256" key="4">
    <source>
        <dbReference type="ARBA" id="ARBA00022989"/>
    </source>
</evidence>
<dbReference type="PROSITE" id="PS50104">
    <property type="entry name" value="TIR"/>
    <property type="match status" value="1"/>
</dbReference>
<reference evidence="9 10" key="1">
    <citation type="submission" date="2024-01" db="EMBL/GenBank/DDBJ databases">
        <title>The genome of the rayed Mediterranean limpet Patella caerulea (Linnaeus, 1758).</title>
        <authorList>
            <person name="Anh-Thu Weber A."/>
            <person name="Halstead-Nussloch G."/>
        </authorList>
    </citation>
    <scope>NUCLEOTIDE SEQUENCE [LARGE SCALE GENOMIC DNA]</scope>
    <source>
        <strain evidence="9">AATW-2023a</strain>
        <tissue evidence="9">Whole specimen</tissue>
    </source>
</reference>
<evidence type="ECO:0000256" key="5">
    <source>
        <dbReference type="ARBA" id="ARBA00023136"/>
    </source>
</evidence>
<comment type="caution">
    <text evidence="9">The sequence shown here is derived from an EMBL/GenBank/DDBJ whole genome shotgun (WGS) entry which is preliminary data.</text>
</comment>
<keyword evidence="2 6" id="KW-0812">Transmembrane</keyword>
<keyword evidence="5 6" id="KW-0472">Membrane</keyword>
<dbReference type="Proteomes" id="UP001347796">
    <property type="component" value="Unassembled WGS sequence"/>
</dbReference>
<evidence type="ECO:0000259" key="8">
    <source>
        <dbReference type="PROSITE" id="PS50104"/>
    </source>
</evidence>
<organism evidence="9 10">
    <name type="scientific">Patella caerulea</name>
    <name type="common">Rayed Mediterranean limpet</name>
    <dbReference type="NCBI Taxonomy" id="87958"/>
    <lineage>
        <taxon>Eukaryota</taxon>
        <taxon>Metazoa</taxon>
        <taxon>Spiralia</taxon>
        <taxon>Lophotrochozoa</taxon>
        <taxon>Mollusca</taxon>
        <taxon>Gastropoda</taxon>
        <taxon>Patellogastropoda</taxon>
        <taxon>Patelloidea</taxon>
        <taxon>Patellidae</taxon>
        <taxon>Patella</taxon>
    </lineage>
</organism>
<keyword evidence="10" id="KW-1185">Reference proteome</keyword>
<dbReference type="SUPFAM" id="SSF52200">
    <property type="entry name" value="Toll/Interleukin receptor TIR domain"/>
    <property type="match status" value="1"/>
</dbReference>
<dbReference type="AlphaFoldDB" id="A0AAN8JXY7"/>
<dbReference type="Gene3D" id="3.40.50.10140">
    <property type="entry name" value="Toll/interleukin-1 receptor homology (TIR) domain"/>
    <property type="match status" value="1"/>
</dbReference>
<proteinExistence type="predicted"/>
<dbReference type="SMART" id="SM00255">
    <property type="entry name" value="TIR"/>
    <property type="match status" value="1"/>
</dbReference>
<evidence type="ECO:0000256" key="1">
    <source>
        <dbReference type="ARBA" id="ARBA00004167"/>
    </source>
</evidence>
<keyword evidence="4 6" id="KW-1133">Transmembrane helix</keyword>
<gene>
    <name evidence="9" type="ORF">SNE40_007564</name>
</gene>
<evidence type="ECO:0000256" key="6">
    <source>
        <dbReference type="SAM" id="Phobius"/>
    </source>
</evidence>
<feature type="transmembrane region" description="Helical" evidence="6">
    <location>
        <begin position="399"/>
        <end position="421"/>
    </location>
</feature>
<feature type="domain" description="TIR" evidence="8">
    <location>
        <begin position="450"/>
        <end position="589"/>
    </location>
</feature>
<comment type="subcellular location">
    <subcellularLocation>
        <location evidence="1">Membrane</location>
        <topology evidence="1">Single-pass membrane protein</topology>
    </subcellularLocation>
</comment>
<sequence length="642" mass="73530">MADPTRHYLFVMIIIINSCTGSLATDYFPTAWSSVCKSSNNDTTETKMLNVFCALGPNDPVLVDLKQLNNFTTNLPDLTLNVTIECSAGGNLSMTWPMKIPGLVVLKIQGCVIYDFINDWNNQKLEGTPDTLQSLTLVDSGFLINFTLFFESFTGIVNVSREWNCGHDTTLKRIVMRSFNAHIDMTEFELVPQNPNIDPMLMEQFILDIEKMGSDCRYEQLEYLEESAEDVVNAFQVRLMTSDSHYPNLKYLNFSNSQWQEIPPVLNDFNLKYPKLEYIDFSNNFISKVTLRIFSTYDKDRVLDVRNNNITTLAVQDIKDWVKRLPNMFVDIRNNPLDCSCIKQEFIYQVQDEDWFVGDLFKYKYIRNMTCATPLSARGKMIKHLTENDMGCAAQPADLTAALVILAIVAVVLIILIILSVRYRKEIKIILYTRFGILIPNERSDKSESKKYAAFVAYSSDDGDWVHSYLQNNLESPADNKAHAFKLCLHERDFIGGKSILDNIIYSIENSRHTIVILSRAFLKSTWGTVEFKQAYNESILRKRRHLILVKLEDIPENEMPSSLKLCLKTFTYLDVKDKMFLDRLRYSLAIKSQLVRHNSSVSIKTQVSTDSGCVDDLNISEKDNGSSHDTALYIDEVSIQI</sequence>
<dbReference type="SUPFAM" id="SSF52058">
    <property type="entry name" value="L domain-like"/>
    <property type="match status" value="1"/>
</dbReference>
<dbReference type="GO" id="GO:0007165">
    <property type="term" value="P:signal transduction"/>
    <property type="evidence" value="ECO:0007669"/>
    <property type="project" value="InterPro"/>
</dbReference>
<evidence type="ECO:0000313" key="9">
    <source>
        <dbReference type="EMBL" id="KAK6185301.1"/>
    </source>
</evidence>
<evidence type="ECO:0000256" key="7">
    <source>
        <dbReference type="SAM" id="SignalP"/>
    </source>
</evidence>
<dbReference type="EMBL" id="JAZGQO010000006">
    <property type="protein sequence ID" value="KAK6185301.1"/>
    <property type="molecule type" value="Genomic_DNA"/>
</dbReference>
<protein>
    <recommendedName>
        <fullName evidence="8">TIR domain-containing protein</fullName>
    </recommendedName>
</protein>
<dbReference type="InterPro" id="IPR035897">
    <property type="entry name" value="Toll_tir_struct_dom_sf"/>
</dbReference>